<name>A0A926RWJ7_9BACI</name>
<dbReference type="Gene3D" id="2.120.10.10">
    <property type="match status" value="1"/>
</dbReference>
<evidence type="ECO:0000313" key="5">
    <source>
        <dbReference type="EMBL" id="MBD1379232.1"/>
    </source>
</evidence>
<dbReference type="RefSeq" id="WP_191155649.1">
    <property type="nucleotide sequence ID" value="NZ_JACXAI010000002.1"/>
</dbReference>
<dbReference type="InterPro" id="IPR011040">
    <property type="entry name" value="Sialidase"/>
</dbReference>
<dbReference type="AlphaFoldDB" id="A0A926RWJ7"/>
<protein>
    <recommendedName>
        <fullName evidence="3">exo-alpha-sialidase</fullName>
        <ecNumber evidence="3">3.2.1.18</ecNumber>
    </recommendedName>
</protein>
<dbReference type="EMBL" id="JACXAI010000002">
    <property type="protein sequence ID" value="MBD1379232.1"/>
    <property type="molecule type" value="Genomic_DNA"/>
</dbReference>
<dbReference type="GO" id="GO:0016020">
    <property type="term" value="C:membrane"/>
    <property type="evidence" value="ECO:0007669"/>
    <property type="project" value="TreeGrafter"/>
</dbReference>
<dbReference type="Pfam" id="PF13859">
    <property type="entry name" value="BNR_3"/>
    <property type="match status" value="1"/>
</dbReference>
<evidence type="ECO:0000256" key="2">
    <source>
        <dbReference type="ARBA" id="ARBA00009348"/>
    </source>
</evidence>
<gene>
    <name evidence="5" type="ORF">IC621_03215</name>
</gene>
<proteinExistence type="inferred from homology"/>
<dbReference type="CDD" id="cd15482">
    <property type="entry name" value="Sialidase_non-viral"/>
    <property type="match status" value="1"/>
</dbReference>
<accession>A0A926RWJ7</accession>
<evidence type="ECO:0000259" key="4">
    <source>
        <dbReference type="Pfam" id="PF13859"/>
    </source>
</evidence>
<sequence length="736" mass="83192">MSNLKMRNRTTGQWEEIKINARLANLRNTYTLPGKFSHVYIGITEFNPEEDILLVFKDSEILSEGTHYTFNEGALRIDSIDGSDWDTGTVFNFLVLKNVERPVPTADGSLIQDGSITDSKLAEGIKISPALIDTDGVTYDGLDDRLNSEQLKVKSVAEKVNYIESGNISTYFTKDVDFDSYYFRIPFCEITNNNVVIAGSDIRYDSSSDHDRIDVGIARSNDFGKTWLDKRVLFPNNEIVYNSRKMDATILVNRNTNRVFIFALVFDMIKPWTEATKQETVWDFVYKYSDDDGATWSNEISLKSLFTSDSNIKFVWGGVGKGITMNNGTLVLPIQIKNDTGHSIQSSLIYSTNNGATWQWKGVRVPASTSEANIVEYENGKLLINARSGISARRMYTTDNLGFTWIPHVTDRNTLIEPVGCQGSFDKIETSDKTLGLFLNPYSTVRRENLVLQATLDFINYYPVYTLYKGQVDGYSCLTNYNGRIIAAIEKSGNVEIHDLSSIKINLSNEVANLKTSKVYEEVTIDSNGYIQVNPSSRFVFIHVENSSSSVLKGIIGCKPNQEIFITNNSRSFPFTFEPAYDNLSMKNDSSPADGVFKLHVTTAYASEYYIINKIQNNELLKVYITHKYAQIGNISDFAKRKSIVIETGYSKEIIGEEEKWLVGDTYNGSIIFTLPPLDSVPEFHEISIRKKDQSTNKIQVKGFEGELIEGSNNFNISSFLESRRFVKLNTKWYVF</sequence>
<dbReference type="GO" id="GO:0004308">
    <property type="term" value="F:exo-alpha-sialidase activity"/>
    <property type="evidence" value="ECO:0007669"/>
    <property type="project" value="UniProtKB-EC"/>
</dbReference>
<dbReference type="InterPro" id="IPR036278">
    <property type="entry name" value="Sialidase_sf"/>
</dbReference>
<dbReference type="GO" id="GO:0005737">
    <property type="term" value="C:cytoplasm"/>
    <property type="evidence" value="ECO:0007669"/>
    <property type="project" value="TreeGrafter"/>
</dbReference>
<organism evidence="5 6">
    <name type="scientific">Metabacillus arenae</name>
    <dbReference type="NCBI Taxonomy" id="2771434"/>
    <lineage>
        <taxon>Bacteria</taxon>
        <taxon>Bacillati</taxon>
        <taxon>Bacillota</taxon>
        <taxon>Bacilli</taxon>
        <taxon>Bacillales</taxon>
        <taxon>Bacillaceae</taxon>
        <taxon>Metabacillus</taxon>
    </lineage>
</organism>
<evidence type="ECO:0000256" key="1">
    <source>
        <dbReference type="ARBA" id="ARBA00000427"/>
    </source>
</evidence>
<dbReference type="PANTHER" id="PTHR10628:SF30">
    <property type="entry name" value="EXO-ALPHA-SIALIDASE"/>
    <property type="match status" value="1"/>
</dbReference>
<evidence type="ECO:0000256" key="3">
    <source>
        <dbReference type="ARBA" id="ARBA00012733"/>
    </source>
</evidence>
<keyword evidence="6" id="KW-1185">Reference proteome</keyword>
<comment type="caution">
    <text evidence="5">The sequence shown here is derived from an EMBL/GenBank/DDBJ whole genome shotgun (WGS) entry which is preliminary data.</text>
</comment>
<dbReference type="PANTHER" id="PTHR10628">
    <property type="entry name" value="SIALIDASE"/>
    <property type="match status" value="1"/>
</dbReference>
<dbReference type="SUPFAM" id="SSF50939">
    <property type="entry name" value="Sialidases"/>
    <property type="match status" value="1"/>
</dbReference>
<dbReference type="GO" id="GO:0006689">
    <property type="term" value="P:ganglioside catabolic process"/>
    <property type="evidence" value="ECO:0007669"/>
    <property type="project" value="TreeGrafter"/>
</dbReference>
<evidence type="ECO:0000313" key="6">
    <source>
        <dbReference type="Proteomes" id="UP000626844"/>
    </source>
</evidence>
<dbReference type="GO" id="GO:0009313">
    <property type="term" value="P:oligosaccharide catabolic process"/>
    <property type="evidence" value="ECO:0007669"/>
    <property type="project" value="TreeGrafter"/>
</dbReference>
<comment type="catalytic activity">
    <reaction evidence="1">
        <text>Hydrolysis of alpha-(2-&gt;3)-, alpha-(2-&gt;6)-, alpha-(2-&gt;8)- glycosidic linkages of terminal sialic acid residues in oligosaccharides, glycoproteins, glycolipids, colominic acid and synthetic substrates.</text>
        <dbReference type="EC" id="3.2.1.18"/>
    </reaction>
</comment>
<dbReference type="EC" id="3.2.1.18" evidence="3"/>
<feature type="domain" description="Sialidase" evidence="4">
    <location>
        <begin position="193"/>
        <end position="428"/>
    </location>
</feature>
<reference evidence="5" key="1">
    <citation type="submission" date="2020-09" db="EMBL/GenBank/DDBJ databases">
        <title>A novel bacterium of genus Bacillus, isolated from South China Sea.</title>
        <authorList>
            <person name="Huang H."/>
            <person name="Mo K."/>
            <person name="Hu Y."/>
        </authorList>
    </citation>
    <scope>NUCLEOTIDE SEQUENCE</scope>
    <source>
        <strain evidence="5">IB182487</strain>
    </source>
</reference>
<dbReference type="Proteomes" id="UP000626844">
    <property type="component" value="Unassembled WGS sequence"/>
</dbReference>
<comment type="similarity">
    <text evidence="2">Belongs to the glycosyl hydrolase 33 family.</text>
</comment>
<dbReference type="InterPro" id="IPR026856">
    <property type="entry name" value="Sialidase_fam"/>
</dbReference>